<feature type="domain" description="Thioredoxin-like fold" evidence="7">
    <location>
        <begin position="91"/>
        <end position="246"/>
    </location>
</feature>
<evidence type="ECO:0000259" key="7">
    <source>
        <dbReference type="Pfam" id="PF13462"/>
    </source>
</evidence>
<keyword evidence="6" id="KW-0472">Membrane</keyword>
<gene>
    <name evidence="8" type="ORF">US42_C0005G0033</name>
</gene>
<evidence type="ECO:0000256" key="6">
    <source>
        <dbReference type="SAM" id="Phobius"/>
    </source>
</evidence>
<dbReference type="Pfam" id="PF13462">
    <property type="entry name" value="Thioredoxin_4"/>
    <property type="match status" value="1"/>
</dbReference>
<name>A0A0G0G9N6_9BACT</name>
<dbReference type="Proteomes" id="UP000034849">
    <property type="component" value="Unassembled WGS sequence"/>
</dbReference>
<evidence type="ECO:0000256" key="2">
    <source>
        <dbReference type="ARBA" id="ARBA00022729"/>
    </source>
</evidence>
<dbReference type="SUPFAM" id="SSF52833">
    <property type="entry name" value="Thioredoxin-like"/>
    <property type="match status" value="1"/>
</dbReference>
<keyword evidence="2" id="KW-0732">Signal</keyword>
<proteinExistence type="inferred from homology"/>
<dbReference type="GO" id="GO:0016491">
    <property type="term" value="F:oxidoreductase activity"/>
    <property type="evidence" value="ECO:0007669"/>
    <property type="project" value="UniProtKB-KW"/>
</dbReference>
<accession>A0A0G0G9N6</accession>
<comment type="caution">
    <text evidence="8">The sequence shown here is derived from an EMBL/GenBank/DDBJ whole genome shotgun (WGS) entry which is preliminary data.</text>
</comment>
<dbReference type="PATRIC" id="fig|1619046.3.peg.362"/>
<evidence type="ECO:0000256" key="4">
    <source>
        <dbReference type="ARBA" id="ARBA00023157"/>
    </source>
</evidence>
<dbReference type="Gene3D" id="3.40.30.10">
    <property type="entry name" value="Glutaredoxin"/>
    <property type="match status" value="1"/>
</dbReference>
<keyword evidence="6" id="KW-1133">Transmembrane helix</keyword>
<reference evidence="8 9" key="1">
    <citation type="journal article" date="2015" name="Nature">
        <title>rRNA introns, odd ribosomes, and small enigmatic genomes across a large radiation of phyla.</title>
        <authorList>
            <person name="Brown C.T."/>
            <person name="Hug L.A."/>
            <person name="Thomas B.C."/>
            <person name="Sharon I."/>
            <person name="Castelle C.J."/>
            <person name="Singh A."/>
            <person name="Wilkins M.J."/>
            <person name="Williams K.H."/>
            <person name="Banfield J.F."/>
        </authorList>
    </citation>
    <scope>NUCLEOTIDE SEQUENCE [LARGE SCALE GENOMIC DNA]</scope>
</reference>
<protein>
    <submittedName>
        <fullName evidence="8">DSBA oxidoreductase family protein</fullName>
    </submittedName>
</protein>
<feature type="transmembrane region" description="Helical" evidence="6">
    <location>
        <begin position="20"/>
        <end position="45"/>
    </location>
</feature>
<organism evidence="8 9">
    <name type="scientific">Candidatus Magasanikbacteria bacterium GW2011_GWC2_37_14</name>
    <dbReference type="NCBI Taxonomy" id="1619046"/>
    <lineage>
        <taxon>Bacteria</taxon>
        <taxon>Candidatus Magasanikiibacteriota</taxon>
    </lineage>
</organism>
<dbReference type="STRING" id="1619046.US42_C0005G0033"/>
<evidence type="ECO:0000313" key="8">
    <source>
        <dbReference type="EMBL" id="KKQ27808.1"/>
    </source>
</evidence>
<keyword evidence="3" id="KW-0560">Oxidoreductase</keyword>
<dbReference type="InterPro" id="IPR036249">
    <property type="entry name" value="Thioredoxin-like_sf"/>
</dbReference>
<evidence type="ECO:0000256" key="5">
    <source>
        <dbReference type="ARBA" id="ARBA00023284"/>
    </source>
</evidence>
<dbReference type="PANTHER" id="PTHR13887:SF14">
    <property type="entry name" value="DISULFIDE BOND FORMATION PROTEIN D"/>
    <property type="match status" value="1"/>
</dbReference>
<sequence>MSADFSSISTKPWYKTGKGIGFLFLGLIVVVVLLVFLGFFAYYAVTIKYGDATGLSEQFSTQKFSVNKNADVTAGLEKIDDINKYIHDFNPVLGNINSPVTVVAFVDFECPYSQEAFLGFNNLIKKYEPVIKVVFKHLPLTDLHPNALNASLAGACANTQNKFWPYYNNLFTNKDLTTEGLLKQAVSLGLNDIDFTNCFNNKITLDDVNIDLTDAVALGVRGTPTYFVNGVKLEGVIDEATWDKIILQVLNK</sequence>
<keyword evidence="4" id="KW-1015">Disulfide bond</keyword>
<evidence type="ECO:0000256" key="1">
    <source>
        <dbReference type="ARBA" id="ARBA00005791"/>
    </source>
</evidence>
<evidence type="ECO:0000256" key="3">
    <source>
        <dbReference type="ARBA" id="ARBA00023002"/>
    </source>
</evidence>
<comment type="similarity">
    <text evidence="1">Belongs to the thioredoxin family. DsbA subfamily.</text>
</comment>
<dbReference type="InterPro" id="IPR012336">
    <property type="entry name" value="Thioredoxin-like_fold"/>
</dbReference>
<keyword evidence="6" id="KW-0812">Transmembrane</keyword>
<evidence type="ECO:0000313" key="9">
    <source>
        <dbReference type="Proteomes" id="UP000034849"/>
    </source>
</evidence>
<dbReference type="AlphaFoldDB" id="A0A0G0G9N6"/>
<keyword evidence="5" id="KW-0676">Redox-active center</keyword>
<dbReference type="PANTHER" id="PTHR13887">
    <property type="entry name" value="GLUTATHIONE S-TRANSFERASE KAPPA"/>
    <property type="match status" value="1"/>
</dbReference>
<dbReference type="EMBL" id="LBSX01000005">
    <property type="protein sequence ID" value="KKQ27808.1"/>
    <property type="molecule type" value="Genomic_DNA"/>
</dbReference>